<evidence type="ECO:0000256" key="7">
    <source>
        <dbReference type="ARBA" id="ARBA00022840"/>
    </source>
</evidence>
<comment type="subunit">
    <text evidence="10">Homodimer.</text>
</comment>
<dbReference type="GO" id="GO:0005829">
    <property type="term" value="C:cytosol"/>
    <property type="evidence" value="ECO:0007669"/>
    <property type="project" value="TreeGrafter"/>
</dbReference>
<dbReference type="PANTHER" id="PTHR43654">
    <property type="entry name" value="GLUTAMATE 5-KINASE"/>
    <property type="match status" value="1"/>
</dbReference>
<feature type="binding site" evidence="11">
    <location>
        <position position="54"/>
    </location>
    <ligand>
        <name>ATP</name>
        <dbReference type="ChEBI" id="CHEBI:30616"/>
    </ligand>
</feature>
<keyword evidence="4 10" id="KW-0808">Transferase</keyword>
<dbReference type="GO" id="GO:0102043">
    <property type="term" value="F:isopentenyl phosphate kinase activity"/>
    <property type="evidence" value="ECO:0007669"/>
    <property type="project" value="UniProtKB-EC"/>
</dbReference>
<evidence type="ECO:0000256" key="5">
    <source>
        <dbReference type="ARBA" id="ARBA00022741"/>
    </source>
</evidence>
<dbReference type="PANTHER" id="PTHR43654:SF1">
    <property type="entry name" value="ISOPENTENYL PHOSPHATE KINASE"/>
    <property type="match status" value="1"/>
</dbReference>
<comment type="similarity">
    <text evidence="1 10">Belongs to the isopentenyl phosphate kinase family.</text>
</comment>
<evidence type="ECO:0000313" key="15">
    <source>
        <dbReference type="EMBL" id="ANV80204.1"/>
    </source>
</evidence>
<evidence type="ECO:0000256" key="8">
    <source>
        <dbReference type="ARBA" id="ARBA00023229"/>
    </source>
</evidence>
<dbReference type="Pfam" id="PF00696">
    <property type="entry name" value="AA_kinase"/>
    <property type="match status" value="1"/>
</dbReference>
<name>A0A1B1TD49_9ARCH</name>
<keyword evidence="7 10" id="KW-0067">ATP-binding</keyword>
<dbReference type="GO" id="GO:0005524">
    <property type="term" value="F:ATP binding"/>
    <property type="evidence" value="ECO:0007669"/>
    <property type="project" value="UniProtKB-KW"/>
</dbReference>
<feature type="binding site" evidence="11">
    <location>
        <position position="182"/>
    </location>
    <ligand>
        <name>ATP</name>
        <dbReference type="ChEBI" id="CHEBI:30616"/>
    </ligand>
</feature>
<feature type="binding site" evidence="11">
    <location>
        <position position="53"/>
    </location>
    <ligand>
        <name>substrate</name>
    </ligand>
</feature>
<keyword evidence="8" id="KW-0414">Isoprene biosynthesis</keyword>
<feature type="site" description="Transition state stabilizer" evidence="12">
    <location>
        <position position="19"/>
    </location>
</feature>
<keyword evidence="6 10" id="KW-0418">Kinase</keyword>
<keyword evidence="13" id="KW-0175">Coiled coil</keyword>
<evidence type="ECO:0000256" key="10">
    <source>
        <dbReference type="PIRNR" id="PIRNR016496"/>
    </source>
</evidence>
<keyword evidence="5 10" id="KW-0547">Nucleotide-binding</keyword>
<accession>A0A1B1TD49</accession>
<dbReference type="NCBIfam" id="NF040647">
    <property type="entry name" value="IPPK_Arch"/>
    <property type="match status" value="1"/>
</dbReference>
<evidence type="ECO:0000256" key="1">
    <source>
        <dbReference type="ARBA" id="ARBA00010540"/>
    </source>
</evidence>
<evidence type="ECO:0000256" key="4">
    <source>
        <dbReference type="ARBA" id="ARBA00022679"/>
    </source>
</evidence>
<feature type="binding site" evidence="11">
    <location>
        <position position="221"/>
    </location>
    <ligand>
        <name>ATP</name>
        <dbReference type="ChEBI" id="CHEBI:30616"/>
    </ligand>
</feature>
<protein>
    <recommendedName>
        <fullName evidence="3 10">Isopentenyl phosphate kinase</fullName>
        <shortName evidence="10">IPK</shortName>
        <ecNumber evidence="2 10">2.7.4.26</ecNumber>
    </recommendedName>
</protein>
<evidence type="ECO:0000256" key="13">
    <source>
        <dbReference type="SAM" id="Coils"/>
    </source>
</evidence>
<evidence type="ECO:0000256" key="6">
    <source>
        <dbReference type="ARBA" id="ARBA00022777"/>
    </source>
</evidence>
<evidence type="ECO:0000256" key="3">
    <source>
        <dbReference type="ARBA" id="ARBA00017267"/>
    </source>
</evidence>
<dbReference type="Gene3D" id="3.40.1160.10">
    <property type="entry name" value="Acetylglutamate kinase-like"/>
    <property type="match status" value="1"/>
</dbReference>
<evidence type="ECO:0000256" key="9">
    <source>
        <dbReference type="ARBA" id="ARBA00049063"/>
    </source>
</evidence>
<dbReference type="SUPFAM" id="SSF53633">
    <property type="entry name" value="Carbamate kinase-like"/>
    <property type="match status" value="1"/>
</dbReference>
<reference evidence="15" key="1">
    <citation type="journal article" date="2015" name="ISME J.">
        <title>A new class of marine Euryarchaeota group II from the Mediterranean deep chlorophyll maximum.</title>
        <authorList>
            <person name="Martin-Cuadrado A.B."/>
            <person name="Garcia-Heredia I."/>
            <person name="Molto A.G."/>
            <person name="Lopez-Ubeda R."/>
            <person name="Kimes N."/>
            <person name="Lopez-Garcia P."/>
            <person name="Moreira D."/>
            <person name="Rodriguez-Valera F."/>
        </authorList>
    </citation>
    <scope>NUCLEOTIDE SEQUENCE</scope>
</reference>
<proteinExistence type="inferred from homology"/>
<dbReference type="GO" id="GO:0016301">
    <property type="term" value="F:kinase activity"/>
    <property type="evidence" value="ECO:0007669"/>
    <property type="project" value="UniProtKB-KW"/>
</dbReference>
<feature type="binding site" evidence="11">
    <location>
        <position position="159"/>
    </location>
    <ligand>
        <name>substrate</name>
    </ligand>
</feature>
<reference evidence="15" key="2">
    <citation type="submission" date="2016-12" db="EMBL/GenBank/DDBJ databases">
        <authorList>
            <person name="Song W.-J."/>
            <person name="Kurnit D.M."/>
        </authorList>
    </citation>
    <scope>NUCLEOTIDE SEQUENCE</scope>
</reference>
<dbReference type="PIRSF" id="PIRSF016496">
    <property type="entry name" value="Kin_FomA"/>
    <property type="match status" value="1"/>
</dbReference>
<dbReference type="EC" id="2.7.4.26" evidence="2 10"/>
<comment type="function">
    <text evidence="10">Catalyzes the formation of isopentenyl diphosphate (IPP), the building block of all isoprenoids.</text>
</comment>
<comment type="catalytic activity">
    <reaction evidence="9 10">
        <text>isopentenyl phosphate + ATP = isopentenyl diphosphate + ADP</text>
        <dbReference type="Rhea" id="RHEA:33963"/>
        <dbReference type="ChEBI" id="CHEBI:30616"/>
        <dbReference type="ChEBI" id="CHEBI:65078"/>
        <dbReference type="ChEBI" id="CHEBI:128769"/>
        <dbReference type="ChEBI" id="CHEBI:456216"/>
        <dbReference type="EC" id="2.7.4.26"/>
    </reaction>
</comment>
<dbReference type="AlphaFoldDB" id="A0A1B1TD49"/>
<feature type="binding site" evidence="11">
    <location>
        <position position="58"/>
    </location>
    <ligand>
        <name>substrate</name>
    </ligand>
</feature>
<feature type="domain" description="Aspartate/glutamate/uridylate kinase" evidence="14">
    <location>
        <begin position="6"/>
        <end position="235"/>
    </location>
</feature>
<evidence type="ECO:0000256" key="2">
    <source>
        <dbReference type="ARBA" id="ARBA00012908"/>
    </source>
</evidence>
<dbReference type="InterPro" id="IPR001048">
    <property type="entry name" value="Asp/Glu/Uridylate_kinase"/>
</dbReference>
<evidence type="ECO:0000259" key="14">
    <source>
        <dbReference type="Pfam" id="PF00696"/>
    </source>
</evidence>
<dbReference type="InterPro" id="IPR024192">
    <property type="entry name" value="Fosfomycin_R_FomA-type"/>
</dbReference>
<organism evidence="15">
    <name type="scientific">uncultured Poseidoniia archaeon</name>
    <dbReference type="NCBI Taxonomy" id="1697135"/>
    <lineage>
        <taxon>Archaea</taxon>
        <taxon>Methanobacteriati</taxon>
        <taxon>Thermoplasmatota</taxon>
        <taxon>Candidatus Poseidoniia</taxon>
        <taxon>environmental samples</taxon>
    </lineage>
</organism>
<feature type="binding site" evidence="11">
    <location>
        <position position="225"/>
    </location>
    <ligand>
        <name>ATP</name>
        <dbReference type="ChEBI" id="CHEBI:30616"/>
    </ligand>
</feature>
<sequence>MSVKGRIVIKLGGGLITNKNKAKTLDKDAINKVCEIIKILTEEEYKIIIVHGAGSYGHILSKEMKISEGINNEIYEKQIKAVKKIREDMKELNNEVIDSLKKVNLDSVGFPPSIWAMNTGKEFVGNIDIFEKEIGEIIPICFGDVVQRDDENEFGILSGDDLMYRLSMEIPEVNFTVFLLGDVDGVMDKPPDNLDANLISTWNKYDSIRTSHNSEVDVTGGMDLKLLRASEIANKIENVWFLNGNNPERILQLVRTGSTIGTKINP</sequence>
<feature type="coiled-coil region" evidence="13">
    <location>
        <begin position="72"/>
        <end position="102"/>
    </location>
</feature>
<dbReference type="EMBL" id="KP211877">
    <property type="protein sequence ID" value="ANV80204.1"/>
    <property type="molecule type" value="Genomic_DNA"/>
</dbReference>
<dbReference type="GO" id="GO:0016114">
    <property type="term" value="P:terpenoid biosynthetic process"/>
    <property type="evidence" value="ECO:0007669"/>
    <property type="project" value="TreeGrafter"/>
</dbReference>
<evidence type="ECO:0000256" key="12">
    <source>
        <dbReference type="PIRSR" id="PIRSR016496-2"/>
    </source>
</evidence>
<dbReference type="InterPro" id="IPR036393">
    <property type="entry name" value="AceGlu_kinase-like_sf"/>
</dbReference>
<evidence type="ECO:0000256" key="11">
    <source>
        <dbReference type="PIRSR" id="PIRSR016496-1"/>
    </source>
</evidence>